<gene>
    <name evidence="2" type="ORF">EPA99_16350</name>
</gene>
<accession>A0A4V1N0Q6</accession>
<proteinExistence type="predicted"/>
<dbReference type="Gene3D" id="3.40.50.720">
    <property type="entry name" value="NAD(P)-binding Rossmann-like Domain"/>
    <property type="match status" value="1"/>
</dbReference>
<dbReference type="InterPro" id="IPR036291">
    <property type="entry name" value="NAD(P)-bd_dom_sf"/>
</dbReference>
<dbReference type="InterPro" id="IPR051783">
    <property type="entry name" value="NAD(P)-dependent_oxidoreduct"/>
</dbReference>
<dbReference type="EMBL" id="SAWZ01000011">
    <property type="protein sequence ID" value="RXR00858.1"/>
    <property type="molecule type" value="Genomic_DNA"/>
</dbReference>
<organism evidence="2 3">
    <name type="scientific">Pseudoxanthomonas composti</name>
    <dbReference type="NCBI Taxonomy" id="2137479"/>
    <lineage>
        <taxon>Bacteria</taxon>
        <taxon>Pseudomonadati</taxon>
        <taxon>Pseudomonadota</taxon>
        <taxon>Gammaproteobacteria</taxon>
        <taxon>Lysobacterales</taxon>
        <taxon>Lysobacteraceae</taxon>
        <taxon>Pseudoxanthomonas</taxon>
    </lineage>
</organism>
<dbReference type="PANTHER" id="PTHR48079:SF6">
    <property type="entry name" value="NAD(P)-BINDING DOMAIN-CONTAINING PROTEIN-RELATED"/>
    <property type="match status" value="1"/>
</dbReference>
<evidence type="ECO:0000313" key="3">
    <source>
        <dbReference type="Proteomes" id="UP000289784"/>
    </source>
</evidence>
<dbReference type="GO" id="GO:0005737">
    <property type="term" value="C:cytoplasm"/>
    <property type="evidence" value="ECO:0007669"/>
    <property type="project" value="TreeGrafter"/>
</dbReference>
<dbReference type="InterPro" id="IPR001509">
    <property type="entry name" value="Epimerase_deHydtase"/>
</dbReference>
<dbReference type="OrthoDB" id="9801056at2"/>
<protein>
    <submittedName>
        <fullName evidence="2">NAD-dependent epimerase/dehydratase family protein</fullName>
    </submittedName>
</protein>
<evidence type="ECO:0000313" key="2">
    <source>
        <dbReference type="EMBL" id="RXR00858.1"/>
    </source>
</evidence>
<feature type="domain" description="NAD-dependent epimerase/dehydratase" evidence="1">
    <location>
        <begin position="4"/>
        <end position="192"/>
    </location>
</feature>
<dbReference type="GO" id="GO:0004029">
    <property type="term" value="F:aldehyde dehydrogenase (NAD+) activity"/>
    <property type="evidence" value="ECO:0007669"/>
    <property type="project" value="TreeGrafter"/>
</dbReference>
<comment type="caution">
    <text evidence="2">The sequence shown here is derived from an EMBL/GenBank/DDBJ whole genome shotgun (WGS) entry which is preliminary data.</text>
</comment>
<name>A0A4V1N0Q6_9GAMM</name>
<sequence>MKLLLTGATGKVGSRLLGRLLAQGHQVTALVRDTARARDMLGTEVSIAAGDLLDAASLARALAGMEAVIHCAAFFRGATSQQAHATNQDGTRHLAEAARKAGARRFVFASTGLVYGPSPGRLVNEDDACAPVDAYPLSKLAAERALLAMPELDVRVLRFPFVYGDGDRHIEEIAAFARGFAPDLRMSIAHHQDIAQSVIRLLEAAAPGHRLYNVVDDHAPTFSELMAAVGQPAPDGTQAERGAAFGALMDGSRLRQDLGFAPVYPRLQDAVRAGAL</sequence>
<dbReference type="SUPFAM" id="SSF51735">
    <property type="entry name" value="NAD(P)-binding Rossmann-fold domains"/>
    <property type="match status" value="1"/>
</dbReference>
<dbReference type="AlphaFoldDB" id="A0A4V1N0Q6"/>
<dbReference type="Proteomes" id="UP000289784">
    <property type="component" value="Unassembled WGS sequence"/>
</dbReference>
<evidence type="ECO:0000259" key="1">
    <source>
        <dbReference type="Pfam" id="PF01370"/>
    </source>
</evidence>
<reference evidence="2 3" key="1">
    <citation type="submission" date="2019-01" db="EMBL/GenBank/DDBJ databases">
        <title>Pseudoxanthomonas composti sp. nov., isolated from compost.</title>
        <authorList>
            <person name="Yang G."/>
        </authorList>
    </citation>
    <scope>NUCLEOTIDE SEQUENCE [LARGE SCALE GENOMIC DNA]</scope>
    <source>
        <strain evidence="2 3">GSS15</strain>
    </source>
</reference>
<dbReference type="Pfam" id="PF01370">
    <property type="entry name" value="Epimerase"/>
    <property type="match status" value="1"/>
</dbReference>
<dbReference type="PANTHER" id="PTHR48079">
    <property type="entry name" value="PROTEIN YEEZ"/>
    <property type="match status" value="1"/>
</dbReference>
<keyword evidence="3" id="KW-1185">Reference proteome</keyword>
<dbReference type="RefSeq" id="WP_129472320.1">
    <property type="nucleotide sequence ID" value="NZ_SAWZ01000011.1"/>
</dbReference>